<keyword evidence="2" id="KW-1185">Reference proteome</keyword>
<evidence type="ECO:0000313" key="2">
    <source>
        <dbReference type="Proteomes" id="UP000058925"/>
    </source>
</evidence>
<dbReference type="EMBL" id="CP012850">
    <property type="protein sequence ID" value="ALI37822.1"/>
    <property type="molecule type" value="Genomic_DNA"/>
</dbReference>
<accession>A0A654MEB8</accession>
<gene>
    <name evidence="1" type="ORF">NMY3_03640</name>
</gene>
<evidence type="ECO:0008006" key="3">
    <source>
        <dbReference type="Google" id="ProtNLM"/>
    </source>
</evidence>
<dbReference type="GeneID" id="60423448"/>
<dbReference type="KEGG" id="taa:NMY3_03640"/>
<dbReference type="Proteomes" id="UP000058925">
    <property type="component" value="Chromosome"/>
</dbReference>
<proteinExistence type="predicted"/>
<dbReference type="OrthoDB" id="7321at2157"/>
<reference evidence="2" key="1">
    <citation type="submission" date="2015-10" db="EMBL/GenBank/DDBJ databases">
        <title>Niche specialization of a soil ammonia-oxidizing archaeon, Candidatus Nitrosocosmicus oleophilus.</title>
        <authorList>
            <person name="Jung M.-Y."/>
            <person name="Rhee S.-K."/>
        </authorList>
    </citation>
    <scope>NUCLEOTIDE SEQUENCE [LARGE SCALE GENOMIC DNA]</scope>
    <source>
        <strain evidence="2">MY3</strain>
    </source>
</reference>
<dbReference type="AlphaFoldDB" id="A0A654MEB8"/>
<name>A0A654MEB8_9ARCH</name>
<evidence type="ECO:0000313" key="1">
    <source>
        <dbReference type="EMBL" id="ALI37822.1"/>
    </source>
</evidence>
<protein>
    <recommendedName>
        <fullName evidence="3">GYD domain-containing protein</fullName>
    </recommendedName>
</protein>
<sequence>MSSSHKLFGIFAIHSPESCPLNNAKSKEVFKEIHNKLQSNAVKYGVQEINGFYMSVLEHEWVILVKSNSAHDIEQLCIESGISSFNTVKIVPLTDYHDVLNRINQNQ</sequence>
<dbReference type="RefSeq" id="WP_196816819.1">
    <property type="nucleotide sequence ID" value="NZ_CP012850.1"/>
</dbReference>
<organism evidence="1 2">
    <name type="scientific">Candidatus Nitrosocosmicus oleophilus</name>
    <dbReference type="NCBI Taxonomy" id="1353260"/>
    <lineage>
        <taxon>Archaea</taxon>
        <taxon>Nitrososphaerota</taxon>
        <taxon>Nitrososphaeria</taxon>
        <taxon>Nitrososphaerales</taxon>
        <taxon>Nitrososphaeraceae</taxon>
        <taxon>Candidatus Nitrosocosmicus</taxon>
    </lineage>
</organism>